<reference evidence="2" key="1">
    <citation type="submission" date="2023-08" db="EMBL/GenBank/DDBJ databases">
        <authorList>
            <person name="Chen Y."/>
            <person name="Shah S."/>
            <person name="Dougan E. K."/>
            <person name="Thang M."/>
            <person name="Chan C."/>
        </authorList>
    </citation>
    <scope>NUCLEOTIDE SEQUENCE</scope>
</reference>
<dbReference type="Gene3D" id="3.20.10.10">
    <property type="entry name" value="D-amino Acid Aminotransferase, subunit A, domain 2"/>
    <property type="match status" value="1"/>
</dbReference>
<dbReference type="PANTHER" id="PTHR47703">
    <property type="entry name" value="D-AMINOACID AMINOTRANSFERASE-LIKE PLP-DEPENDENT ENZYMES SUPERFAMILY PROTEIN"/>
    <property type="match status" value="1"/>
</dbReference>
<keyword evidence="1" id="KW-1133">Transmembrane helix</keyword>
<comment type="caution">
    <text evidence="2">The sequence shown here is derived from an EMBL/GenBank/DDBJ whole genome shotgun (WGS) entry which is preliminary data.</text>
</comment>
<feature type="transmembrane region" description="Helical" evidence="1">
    <location>
        <begin position="392"/>
        <end position="408"/>
    </location>
</feature>
<gene>
    <name evidence="2" type="ORF">EVOR1521_LOCUS15599</name>
</gene>
<dbReference type="GO" id="GO:0003824">
    <property type="term" value="F:catalytic activity"/>
    <property type="evidence" value="ECO:0007669"/>
    <property type="project" value="InterPro"/>
</dbReference>
<accession>A0AA36IM12</accession>
<sequence>MASAVLVRNGRAGKPWLSKHELLHNYSGAYTTARTVKRSAVFELSMHCQRLVDTASSVLQRAEASEKVRRAQRFLELGPEALRPVLRSECRTALQHLEEEGDFQITILLTCDTASEEDERGFDMFTFMQPLPFVEATVEVEAHRADRSNPTIKDVQWVNDRQQLEEIIQGNADINEVVMYDAHGCITEGLQTNFFASRAGTLFTAPDERVLSGTVRKVVLDVARENGIPVRFECPKIGDLDKWDSCFVCSTSRLVKPIRALKAPELGLEQRFELGMAQQVKDLVLEAVERHSARHRSAGNQKLGDQYAWSCFGEGPGYCPAACTEKMHGSCIVATQNDLSLQCVCIGVRPIRHQVVASTMISLVVIFCMTGMRTWRFWRYEPYLRASTFPRLGLLCLGVITLGPQIWLVWVTEHLAAAKPDLYRASQLVNHLLVGFASLLPAVLLANECKWTLASWSPPQNFLARGALRCGAASAVPALQSLASVAALFGAVTSAADLRWPRAFVALLGMVAAAAPFVPHRCAPRGP</sequence>
<dbReference type="InterPro" id="IPR043132">
    <property type="entry name" value="BCAT-like_C"/>
</dbReference>
<dbReference type="Proteomes" id="UP001178507">
    <property type="component" value="Unassembled WGS sequence"/>
</dbReference>
<keyword evidence="1" id="KW-0472">Membrane</keyword>
<dbReference type="PANTHER" id="PTHR47703:SF2">
    <property type="entry name" value="D-AMINOACID AMINOTRANSFERASE-LIKE PLP-DEPENDENT ENZYMES SUPERFAMILY PROTEIN"/>
    <property type="match status" value="1"/>
</dbReference>
<feature type="transmembrane region" description="Helical" evidence="1">
    <location>
        <begin position="355"/>
        <end position="372"/>
    </location>
</feature>
<dbReference type="EMBL" id="CAUJNA010002001">
    <property type="protein sequence ID" value="CAJ1390099.1"/>
    <property type="molecule type" value="Genomic_DNA"/>
</dbReference>
<evidence type="ECO:0000313" key="2">
    <source>
        <dbReference type="EMBL" id="CAJ1390099.1"/>
    </source>
</evidence>
<evidence type="ECO:0000313" key="3">
    <source>
        <dbReference type="Proteomes" id="UP001178507"/>
    </source>
</evidence>
<name>A0AA36IM12_9DINO</name>
<keyword evidence="3" id="KW-1185">Reference proteome</keyword>
<dbReference type="AlphaFoldDB" id="A0AA36IM12"/>
<keyword evidence="1" id="KW-0812">Transmembrane</keyword>
<dbReference type="Pfam" id="PF01063">
    <property type="entry name" value="Aminotran_4"/>
    <property type="match status" value="1"/>
</dbReference>
<feature type="transmembrane region" description="Helical" evidence="1">
    <location>
        <begin position="428"/>
        <end position="446"/>
    </location>
</feature>
<dbReference type="InterPro" id="IPR036038">
    <property type="entry name" value="Aminotransferase-like"/>
</dbReference>
<proteinExistence type="predicted"/>
<protein>
    <submittedName>
        <fullName evidence="2">Uncharacterized protein</fullName>
    </submittedName>
</protein>
<dbReference type="InterPro" id="IPR001544">
    <property type="entry name" value="Aminotrans_IV"/>
</dbReference>
<organism evidence="2 3">
    <name type="scientific">Effrenium voratum</name>
    <dbReference type="NCBI Taxonomy" id="2562239"/>
    <lineage>
        <taxon>Eukaryota</taxon>
        <taxon>Sar</taxon>
        <taxon>Alveolata</taxon>
        <taxon>Dinophyceae</taxon>
        <taxon>Suessiales</taxon>
        <taxon>Symbiodiniaceae</taxon>
        <taxon>Effrenium</taxon>
    </lineage>
</organism>
<evidence type="ECO:0000256" key="1">
    <source>
        <dbReference type="SAM" id="Phobius"/>
    </source>
</evidence>
<dbReference type="SUPFAM" id="SSF56752">
    <property type="entry name" value="D-aminoacid aminotransferase-like PLP-dependent enzymes"/>
    <property type="match status" value="1"/>
</dbReference>